<keyword evidence="2" id="KW-0150">Chloroplast</keyword>
<dbReference type="SUPFAM" id="SSF103511">
    <property type="entry name" value="Chlorophyll a-b binding protein"/>
    <property type="match status" value="1"/>
</dbReference>
<dbReference type="PANTHER" id="PTHR21649">
    <property type="entry name" value="CHLOROPHYLL A/B BINDING PROTEIN"/>
    <property type="match status" value="1"/>
</dbReference>
<dbReference type="GO" id="GO:0016020">
    <property type="term" value="C:membrane"/>
    <property type="evidence" value="ECO:0007669"/>
    <property type="project" value="InterPro"/>
</dbReference>
<feature type="binding site" evidence="5">
    <location>
        <position position="94"/>
    </location>
    <ligand>
        <name>chlorophyll a</name>
        <dbReference type="ChEBI" id="CHEBI:58416"/>
        <label>1</label>
    </ligand>
</feature>
<dbReference type="GO" id="GO:0009507">
    <property type="term" value="C:chloroplast"/>
    <property type="evidence" value="ECO:0007669"/>
    <property type="project" value="UniProtKB-SubCell"/>
</dbReference>
<evidence type="ECO:0000256" key="1">
    <source>
        <dbReference type="ARBA" id="ARBA00004229"/>
    </source>
</evidence>
<proteinExistence type="predicted"/>
<keyword evidence="4" id="KW-0934">Plastid</keyword>
<dbReference type="InterPro" id="IPR022796">
    <property type="entry name" value="Chloroa_b-bind"/>
</dbReference>
<dbReference type="Proteomes" id="UP000751190">
    <property type="component" value="Unassembled WGS sequence"/>
</dbReference>
<dbReference type="GO" id="GO:0016168">
    <property type="term" value="F:chlorophyll binding"/>
    <property type="evidence" value="ECO:0007669"/>
    <property type="project" value="UniProtKB-KW"/>
</dbReference>
<dbReference type="GO" id="GO:0009765">
    <property type="term" value="P:photosynthesis, light harvesting"/>
    <property type="evidence" value="ECO:0007669"/>
    <property type="project" value="InterPro"/>
</dbReference>
<name>A0A8J6C9Z9_DIALT</name>
<evidence type="ECO:0008006" key="9">
    <source>
        <dbReference type="Google" id="ProtNLM"/>
    </source>
</evidence>
<feature type="binding site" evidence="5">
    <location>
        <position position="186"/>
    </location>
    <ligand>
        <name>chlorophyll a</name>
        <dbReference type="ChEBI" id="CHEBI:58416"/>
        <label>1</label>
    </ligand>
</feature>
<dbReference type="InterPro" id="IPR001344">
    <property type="entry name" value="Chloro_AB-bd_pln"/>
</dbReference>
<keyword evidence="5" id="KW-0157">Chromophore</keyword>
<evidence type="ECO:0000313" key="8">
    <source>
        <dbReference type="Proteomes" id="UP000751190"/>
    </source>
</evidence>
<dbReference type="Pfam" id="PF00504">
    <property type="entry name" value="Chloroa_b-bind"/>
    <property type="match status" value="1"/>
</dbReference>
<comment type="subcellular location">
    <subcellularLocation>
        <location evidence="1">Plastid</location>
        <location evidence="1">Chloroplast</location>
    </subcellularLocation>
</comment>
<dbReference type="OrthoDB" id="423598at2759"/>
<accession>A0A8J6C9Z9</accession>
<evidence type="ECO:0000256" key="6">
    <source>
        <dbReference type="SAM" id="SignalP"/>
    </source>
</evidence>
<feature type="signal peptide" evidence="6">
    <location>
        <begin position="1"/>
        <end position="17"/>
    </location>
</feature>
<dbReference type="EMBL" id="JAGTXO010000015">
    <property type="protein sequence ID" value="KAG8463551.1"/>
    <property type="molecule type" value="Genomic_DNA"/>
</dbReference>
<gene>
    <name evidence="7" type="ORF">KFE25_003824</name>
</gene>
<protein>
    <recommendedName>
        <fullName evidence="9">Chlorophyll a-b binding protein, chloroplastic</fullName>
    </recommendedName>
</protein>
<keyword evidence="8" id="KW-1185">Reference proteome</keyword>
<feature type="chain" id="PRO_5035253973" description="Chlorophyll a-b binding protein, chloroplastic" evidence="6">
    <location>
        <begin position="18"/>
        <end position="220"/>
    </location>
</feature>
<feature type="binding site" evidence="5">
    <location>
        <position position="191"/>
    </location>
    <ligand>
        <name>chlorophyll a</name>
        <dbReference type="ChEBI" id="CHEBI:58416"/>
        <label>1</label>
    </ligand>
</feature>
<evidence type="ECO:0000256" key="2">
    <source>
        <dbReference type="ARBA" id="ARBA00022528"/>
    </source>
</evidence>
<dbReference type="AlphaFoldDB" id="A0A8J6C9Z9"/>
<evidence type="ECO:0000313" key="7">
    <source>
        <dbReference type="EMBL" id="KAG8463551.1"/>
    </source>
</evidence>
<comment type="caution">
    <text evidence="7">The sequence shown here is derived from an EMBL/GenBank/DDBJ whole genome shotgun (WGS) entry which is preliminary data.</text>
</comment>
<feature type="binding site" evidence="5">
    <location>
        <position position="203"/>
    </location>
    <ligand>
        <name>chlorophyll a</name>
        <dbReference type="ChEBI" id="CHEBI:58416"/>
        <label>1</label>
    </ligand>
</feature>
<keyword evidence="6" id="KW-0732">Signal</keyword>
<keyword evidence="5" id="KW-0148">Chlorophyll</keyword>
<evidence type="ECO:0000256" key="5">
    <source>
        <dbReference type="PIRSR" id="PIRSR601344-1"/>
    </source>
</evidence>
<reference evidence="7" key="1">
    <citation type="submission" date="2021-05" db="EMBL/GenBank/DDBJ databases">
        <title>The genome of the haptophyte Pavlova lutheri (Diacronema luteri, Pavlovales) - a model for lipid biosynthesis in eukaryotic algae.</title>
        <authorList>
            <person name="Hulatt C.J."/>
            <person name="Posewitz M.C."/>
        </authorList>
    </citation>
    <scope>NUCLEOTIDE SEQUENCE</scope>
    <source>
        <strain evidence="7">NIVA-4/92</strain>
    </source>
</reference>
<evidence type="ECO:0000256" key="3">
    <source>
        <dbReference type="ARBA" id="ARBA00022531"/>
    </source>
</evidence>
<keyword evidence="3" id="KW-0602">Photosynthesis</keyword>
<organism evidence="7 8">
    <name type="scientific">Diacronema lutheri</name>
    <name type="common">Unicellular marine alga</name>
    <name type="synonym">Monochrysis lutheri</name>
    <dbReference type="NCBI Taxonomy" id="2081491"/>
    <lineage>
        <taxon>Eukaryota</taxon>
        <taxon>Haptista</taxon>
        <taxon>Haptophyta</taxon>
        <taxon>Pavlovophyceae</taxon>
        <taxon>Pavlovales</taxon>
        <taxon>Pavlovaceae</taxon>
        <taxon>Diacronema</taxon>
    </lineage>
</organism>
<sequence length="220" mass="23299">MFAQLLVSALAFNGPAALMTRGAPGSSITMAAKKAVKPVKAVKAVKASKPVKATKAPKPQADYGISGGFLESGGVYDPLNYAAGKDINRLRSVELKNGRICMLATLGYVVQEVYSWPNDQGYFDGSNPITTFATVPVFGVLQILLVCGLIEINTGNEWQTREPGDIGFDPLGLAKNGINPAYADAELKHARLAMVGWLGFVTQSLVTGKGVLATTFDKFS</sequence>
<dbReference type="Gene3D" id="1.10.3460.10">
    <property type="entry name" value="Chlorophyll a/b binding protein domain"/>
    <property type="match status" value="1"/>
</dbReference>
<evidence type="ECO:0000256" key="4">
    <source>
        <dbReference type="ARBA" id="ARBA00022640"/>
    </source>
</evidence>
<feature type="binding site" description="axial binding residue" evidence="5">
    <location>
        <position position="99"/>
    </location>
    <ligand>
        <name>chlorophyll b</name>
        <dbReference type="ChEBI" id="CHEBI:61721"/>
        <label>1</label>
    </ligand>
    <ligandPart>
        <name>Mg</name>
        <dbReference type="ChEBI" id="CHEBI:25107"/>
    </ligandPart>
</feature>